<feature type="domain" description="Yeast cell wall synthesis Kre9/Knh1-like N-terminal" evidence="3">
    <location>
        <begin position="31"/>
        <end position="123"/>
    </location>
</feature>
<evidence type="ECO:0000259" key="3">
    <source>
        <dbReference type="Pfam" id="PF10342"/>
    </source>
</evidence>
<feature type="signal peptide" evidence="2">
    <location>
        <begin position="1"/>
        <end position="19"/>
    </location>
</feature>
<dbReference type="EMBL" id="MCFJ01000003">
    <property type="protein sequence ID" value="ORY68893.1"/>
    <property type="molecule type" value="Genomic_DNA"/>
</dbReference>
<accession>A0A1Y2EBE0</accession>
<keyword evidence="5" id="KW-1185">Reference proteome</keyword>
<dbReference type="AlphaFoldDB" id="A0A1Y2EBE0"/>
<dbReference type="InParanoid" id="A0A1Y2EBE0"/>
<keyword evidence="1 2" id="KW-0732">Signal</keyword>
<dbReference type="OrthoDB" id="2260257at2759"/>
<dbReference type="RefSeq" id="XP_040719180.1">
    <property type="nucleotide sequence ID" value="XM_040863492.1"/>
</dbReference>
<reference evidence="4 5" key="1">
    <citation type="submission" date="2016-07" db="EMBL/GenBank/DDBJ databases">
        <title>Pervasive Adenine N6-methylation of Active Genes in Fungi.</title>
        <authorList>
            <consortium name="DOE Joint Genome Institute"/>
            <person name="Mondo S.J."/>
            <person name="Dannebaum R.O."/>
            <person name="Kuo R.C."/>
            <person name="Labutti K."/>
            <person name="Haridas S."/>
            <person name="Kuo A."/>
            <person name="Salamov A."/>
            <person name="Ahrendt S.R."/>
            <person name="Lipzen A."/>
            <person name="Sullivan W."/>
            <person name="Andreopoulos W.B."/>
            <person name="Clum A."/>
            <person name="Lindquist E."/>
            <person name="Daum C."/>
            <person name="Ramamoorthy G.K."/>
            <person name="Gryganskyi A."/>
            <person name="Culley D."/>
            <person name="Magnuson J.K."/>
            <person name="James T.Y."/>
            <person name="O'Malley M.A."/>
            <person name="Stajich J.E."/>
            <person name="Spatafora J.W."/>
            <person name="Visel A."/>
            <person name="Grigoriev I.V."/>
        </authorList>
    </citation>
    <scope>NUCLEOTIDE SEQUENCE [LARGE SCALE GENOMIC DNA]</scope>
    <source>
        <strain evidence="4 5">CBS 129021</strain>
    </source>
</reference>
<protein>
    <recommendedName>
        <fullName evidence="3">Yeast cell wall synthesis Kre9/Knh1-like N-terminal domain-containing protein</fullName>
    </recommendedName>
</protein>
<evidence type="ECO:0000256" key="1">
    <source>
        <dbReference type="ARBA" id="ARBA00022729"/>
    </source>
</evidence>
<feature type="chain" id="PRO_5012463396" description="Yeast cell wall synthesis Kre9/Knh1-like N-terminal domain-containing protein" evidence="2">
    <location>
        <begin position="20"/>
        <end position="127"/>
    </location>
</feature>
<sequence length="127" mass="13956">MRVLAIASSILYIATSALAAQPTSDFCAFETPIENEELVAGTDFLIKWTNSGKYTGKVKIDLMAGKDANSLTEAGLVNSNYDVDALSLTWPVWTSLGTEPMYGFLCTLEENEDIFQWSKPFTIKKSS</sequence>
<evidence type="ECO:0000313" key="4">
    <source>
        <dbReference type="EMBL" id="ORY68893.1"/>
    </source>
</evidence>
<dbReference type="InterPro" id="IPR018466">
    <property type="entry name" value="Kre9/Knh1-like_N"/>
</dbReference>
<gene>
    <name evidence="4" type="ORF">BCR38DRAFT_482366</name>
</gene>
<dbReference type="STRING" id="1141098.A0A1Y2EBE0"/>
<dbReference type="Pfam" id="PF10342">
    <property type="entry name" value="Kre9_KNH"/>
    <property type="match status" value="1"/>
</dbReference>
<dbReference type="Proteomes" id="UP000193689">
    <property type="component" value="Unassembled WGS sequence"/>
</dbReference>
<organism evidence="4 5">
    <name type="scientific">Pseudomassariella vexata</name>
    <dbReference type="NCBI Taxonomy" id="1141098"/>
    <lineage>
        <taxon>Eukaryota</taxon>
        <taxon>Fungi</taxon>
        <taxon>Dikarya</taxon>
        <taxon>Ascomycota</taxon>
        <taxon>Pezizomycotina</taxon>
        <taxon>Sordariomycetes</taxon>
        <taxon>Xylariomycetidae</taxon>
        <taxon>Amphisphaeriales</taxon>
        <taxon>Pseudomassariaceae</taxon>
        <taxon>Pseudomassariella</taxon>
    </lineage>
</organism>
<evidence type="ECO:0000256" key="2">
    <source>
        <dbReference type="SAM" id="SignalP"/>
    </source>
</evidence>
<dbReference type="GeneID" id="63779704"/>
<comment type="caution">
    <text evidence="4">The sequence shown here is derived from an EMBL/GenBank/DDBJ whole genome shotgun (WGS) entry which is preliminary data.</text>
</comment>
<evidence type="ECO:0000313" key="5">
    <source>
        <dbReference type="Proteomes" id="UP000193689"/>
    </source>
</evidence>
<name>A0A1Y2EBE0_9PEZI</name>
<proteinExistence type="predicted"/>